<accession>A0ABW6WIC2</accession>
<dbReference type="EMBL" id="JBIAZU010000003">
    <property type="protein sequence ID" value="MFF5291946.1"/>
    <property type="molecule type" value="Genomic_DNA"/>
</dbReference>
<gene>
    <name evidence="1" type="ORF">ACFY35_21095</name>
</gene>
<dbReference type="Proteomes" id="UP001602245">
    <property type="component" value="Unassembled WGS sequence"/>
</dbReference>
<name>A0ABW6WIC2_9ACTN</name>
<keyword evidence="2" id="KW-1185">Reference proteome</keyword>
<protein>
    <submittedName>
        <fullName evidence="1">Uncharacterized protein</fullName>
    </submittedName>
</protein>
<comment type="caution">
    <text evidence="1">The sequence shown here is derived from an EMBL/GenBank/DDBJ whole genome shotgun (WGS) entry which is preliminary data.</text>
</comment>
<proteinExistence type="predicted"/>
<evidence type="ECO:0000313" key="2">
    <source>
        <dbReference type="Proteomes" id="UP001602245"/>
    </source>
</evidence>
<evidence type="ECO:0000313" key="1">
    <source>
        <dbReference type="EMBL" id="MFF5291946.1"/>
    </source>
</evidence>
<organism evidence="1 2">
    <name type="scientific">Paractinoplanes globisporus</name>
    <dbReference type="NCBI Taxonomy" id="113565"/>
    <lineage>
        <taxon>Bacteria</taxon>
        <taxon>Bacillati</taxon>
        <taxon>Actinomycetota</taxon>
        <taxon>Actinomycetes</taxon>
        <taxon>Micromonosporales</taxon>
        <taxon>Micromonosporaceae</taxon>
        <taxon>Paractinoplanes</taxon>
    </lineage>
</organism>
<reference evidence="1 2" key="1">
    <citation type="submission" date="2024-10" db="EMBL/GenBank/DDBJ databases">
        <title>The Natural Products Discovery Center: Release of the First 8490 Sequenced Strains for Exploring Actinobacteria Biosynthetic Diversity.</title>
        <authorList>
            <person name="Kalkreuter E."/>
            <person name="Kautsar S.A."/>
            <person name="Yang D."/>
            <person name="Bader C.D."/>
            <person name="Teijaro C.N."/>
            <person name="Fluegel L."/>
            <person name="Davis C.M."/>
            <person name="Simpson J.R."/>
            <person name="Lauterbach L."/>
            <person name="Steele A.D."/>
            <person name="Gui C."/>
            <person name="Meng S."/>
            <person name="Li G."/>
            <person name="Viehrig K."/>
            <person name="Ye F."/>
            <person name="Su P."/>
            <person name="Kiefer A.F."/>
            <person name="Nichols A."/>
            <person name="Cepeda A.J."/>
            <person name="Yan W."/>
            <person name="Fan B."/>
            <person name="Jiang Y."/>
            <person name="Adhikari A."/>
            <person name="Zheng C.-J."/>
            <person name="Schuster L."/>
            <person name="Cowan T.M."/>
            <person name="Smanski M.J."/>
            <person name="Chevrette M.G."/>
            <person name="De Carvalho L.P.S."/>
            <person name="Shen B."/>
        </authorList>
    </citation>
    <scope>NUCLEOTIDE SEQUENCE [LARGE SCALE GENOMIC DNA]</scope>
    <source>
        <strain evidence="1 2">NPDC000087</strain>
    </source>
</reference>
<dbReference type="RefSeq" id="WP_020511806.1">
    <property type="nucleotide sequence ID" value="NZ_JBIAZU010000003.1"/>
</dbReference>
<sequence>MQKNVAIASIRSSDGGAASFQAVARSTALQDLAVAGEDRMPRHQSQLGR</sequence>